<dbReference type="Proteomes" id="UP000261480">
    <property type="component" value="Unplaced"/>
</dbReference>
<proteinExistence type="predicted"/>
<dbReference type="GO" id="GO:0005886">
    <property type="term" value="C:plasma membrane"/>
    <property type="evidence" value="ECO:0007669"/>
    <property type="project" value="TreeGrafter"/>
</dbReference>
<protein>
    <submittedName>
        <fullName evidence="11">Uncharacterized protein</fullName>
    </submittedName>
</protein>
<dbReference type="PANTHER" id="PTHR13800">
    <property type="entry name" value="TRANSIENT RECEPTOR POTENTIAL CATION CHANNEL, SUBFAMILY M, MEMBER 6"/>
    <property type="match status" value="1"/>
</dbReference>
<organism evidence="11 12">
    <name type="scientific">Poecilia mexicana</name>
    <dbReference type="NCBI Taxonomy" id="48701"/>
    <lineage>
        <taxon>Eukaryota</taxon>
        <taxon>Metazoa</taxon>
        <taxon>Chordata</taxon>
        <taxon>Craniata</taxon>
        <taxon>Vertebrata</taxon>
        <taxon>Euteleostomi</taxon>
        <taxon>Actinopterygii</taxon>
        <taxon>Neopterygii</taxon>
        <taxon>Teleostei</taxon>
        <taxon>Neoteleostei</taxon>
        <taxon>Acanthomorphata</taxon>
        <taxon>Ovalentaria</taxon>
        <taxon>Atherinomorphae</taxon>
        <taxon>Cyprinodontiformes</taxon>
        <taxon>Poeciliidae</taxon>
        <taxon>Poeciliinae</taxon>
        <taxon>Poecilia</taxon>
    </lineage>
</organism>
<keyword evidence="2" id="KW-0813">Transport</keyword>
<dbReference type="InterPro" id="IPR041491">
    <property type="entry name" value="TRPM_SLOG"/>
</dbReference>
<evidence type="ECO:0000256" key="1">
    <source>
        <dbReference type="ARBA" id="ARBA00004141"/>
    </source>
</evidence>
<dbReference type="Pfam" id="PF25508">
    <property type="entry name" value="TRPM2"/>
    <property type="match status" value="1"/>
</dbReference>
<feature type="transmembrane region" description="Helical" evidence="8">
    <location>
        <begin position="652"/>
        <end position="673"/>
    </location>
</feature>
<evidence type="ECO:0000256" key="7">
    <source>
        <dbReference type="ARBA" id="ARBA00023303"/>
    </source>
</evidence>
<keyword evidence="4 8" id="KW-1133">Transmembrane helix</keyword>
<dbReference type="GO" id="GO:0099604">
    <property type="term" value="F:ligand-gated calcium channel activity"/>
    <property type="evidence" value="ECO:0007669"/>
    <property type="project" value="TreeGrafter"/>
</dbReference>
<reference evidence="11" key="1">
    <citation type="submission" date="2025-08" db="UniProtKB">
        <authorList>
            <consortium name="Ensembl"/>
        </authorList>
    </citation>
    <scope>IDENTIFICATION</scope>
</reference>
<reference evidence="11" key="2">
    <citation type="submission" date="2025-09" db="UniProtKB">
        <authorList>
            <consortium name="Ensembl"/>
        </authorList>
    </citation>
    <scope>IDENTIFICATION</scope>
</reference>
<evidence type="ECO:0000256" key="5">
    <source>
        <dbReference type="ARBA" id="ARBA00023065"/>
    </source>
</evidence>
<feature type="transmembrane region" description="Helical" evidence="8">
    <location>
        <begin position="773"/>
        <end position="793"/>
    </location>
</feature>
<evidence type="ECO:0000256" key="8">
    <source>
        <dbReference type="SAM" id="Phobius"/>
    </source>
</evidence>
<dbReference type="STRING" id="48701.ENSPMEP00000029347"/>
<evidence type="ECO:0000313" key="11">
    <source>
        <dbReference type="Ensembl" id="ENSPMEP00000029347.1"/>
    </source>
</evidence>
<name>A0A3B3YPR8_9TELE</name>
<evidence type="ECO:0000256" key="6">
    <source>
        <dbReference type="ARBA" id="ARBA00023136"/>
    </source>
</evidence>
<keyword evidence="7" id="KW-0407">Ion channel</keyword>
<comment type="subcellular location">
    <subcellularLocation>
        <location evidence="1">Membrane</location>
        <topology evidence="1">Multi-pass membrane protein</topology>
    </subcellularLocation>
</comment>
<keyword evidence="6 8" id="KW-0472">Membrane</keyword>
<accession>A0A3B3YPR8</accession>
<keyword evidence="3 8" id="KW-0812">Transmembrane</keyword>
<evidence type="ECO:0000256" key="2">
    <source>
        <dbReference type="ARBA" id="ARBA00022448"/>
    </source>
</evidence>
<evidence type="ECO:0000256" key="4">
    <source>
        <dbReference type="ARBA" id="ARBA00022989"/>
    </source>
</evidence>
<dbReference type="PANTHER" id="PTHR13800:SF2">
    <property type="entry name" value="TRANSIENT RECEPTOR POTENTIAL CATION CHANNEL SUBFAMILY M MEMBER 2"/>
    <property type="match status" value="1"/>
</dbReference>
<keyword evidence="5" id="KW-0406">Ion transport</keyword>
<evidence type="ECO:0000313" key="12">
    <source>
        <dbReference type="Proteomes" id="UP000261480"/>
    </source>
</evidence>
<dbReference type="AlphaFoldDB" id="A0A3B3YPR8"/>
<feature type="transmembrane region" description="Helical" evidence="8">
    <location>
        <begin position="622"/>
        <end position="640"/>
    </location>
</feature>
<sequence>MYICFLEHEHVKLCNLCFHSKKEVCYCGNLKTDHTDEVIKTGDSIGIHKAPTDAFGEIHWKCDYVRVSADTEATVLYKLLTEQWELSPPKLVISVTGGAKNFYLKSHLKKVFYRGLMKIAQTTGAWLITGGTNVGVMRHVGQAVRDYTLSNTKQKEVVAIGVAPWGVIHNKDKLVNEGCFPAQYVIDTQGQGKMACLDNNHTHFLLVDDGTYGCYGAEIPLRAELEKNISLENKVHKCVCTRYSEDIQYIFYHLLPSASKTGGPQDKSWNKLLELAIGWNRADSAETHIFTEESVWTSNDLHQPMKLALIDKKPDFVRLLLENGLILKDFLKDDDTLRELYQQLRKCFFLYKLVKRVEPDKIRREELHKDDDLHDIREKICLTHVSDEVQHLDAATDLFLWAVVQNNKELAEIAWDQCRDSMSAALAASKILKKMAEELIDADEAQEMWELAKHYEDHAIGVFSECYKNDEERAQKLLVRISRLWGKTTCLRLALEADNKTFVAQSGVQAHLTKIWCGELSVNNPVWRVLVCMVFFPLIYTKFLRVEPLDWWGKLLGLYRAPQVKFYGNIVSYFAFLFLFAYVLMIDFQRTPSVVEMMLYIWLFSLACEEIRQKVQVYIRELWNILDILSIVLFCIGLVFRLTTKLFYPGKIILCIDFVVFCLRLMAIFTISQTLGPKIIIMMDIFFFMFLLSIWVMAYGVAKQGILIHNDNRLDWIVRGAIYEPYLIIFGSFPENIDNAGFDINSCSMNGTDPMKPKCPVLNEKQMPVFPEWLTIIMLCVYLLFTFLIESFYTFQEVHENTDRIWKFQRYQLIKEYNSRPSPPPPFIIISHIKFMLTLVLLKKPIRNEFKEEVQLLSWEALMKDRYLLSVWQKKSQSKEGRILDTSQK</sequence>
<keyword evidence="12" id="KW-1185">Reference proteome</keyword>
<feature type="domain" description="TRPM-like" evidence="10">
    <location>
        <begin position="387"/>
        <end position="505"/>
    </location>
</feature>
<dbReference type="Pfam" id="PF18139">
    <property type="entry name" value="LSDAT_euk"/>
    <property type="match status" value="1"/>
</dbReference>
<evidence type="ECO:0000259" key="10">
    <source>
        <dbReference type="Pfam" id="PF25508"/>
    </source>
</evidence>
<evidence type="ECO:0000259" key="9">
    <source>
        <dbReference type="Pfam" id="PF18139"/>
    </source>
</evidence>
<evidence type="ECO:0000256" key="3">
    <source>
        <dbReference type="ARBA" id="ARBA00022692"/>
    </source>
</evidence>
<dbReference type="InterPro" id="IPR057366">
    <property type="entry name" value="TRPM-like"/>
</dbReference>
<feature type="transmembrane region" description="Helical" evidence="8">
    <location>
        <begin position="566"/>
        <end position="585"/>
    </location>
</feature>
<feature type="transmembrane region" description="Helical" evidence="8">
    <location>
        <begin position="679"/>
        <end position="702"/>
    </location>
</feature>
<dbReference type="Ensembl" id="ENSPMET00000031954.1">
    <property type="protein sequence ID" value="ENSPMEP00000029347.1"/>
    <property type="gene ID" value="ENSPMEG00000015097.1"/>
</dbReference>
<dbReference type="InterPro" id="IPR050927">
    <property type="entry name" value="TRPM"/>
</dbReference>
<feature type="domain" description="TRPM SLOG" evidence="9">
    <location>
        <begin position="63"/>
        <end position="236"/>
    </location>
</feature>